<reference evidence="2" key="1">
    <citation type="journal article" date="2021" name="Proc. Natl. Acad. Sci. U.S.A.">
        <title>Three genomes in the algal genus Volvox reveal the fate of a haploid sex-determining region after a transition to homothallism.</title>
        <authorList>
            <person name="Yamamoto K."/>
            <person name="Hamaji T."/>
            <person name="Kawai-Toyooka H."/>
            <person name="Matsuzaki R."/>
            <person name="Takahashi F."/>
            <person name="Nishimura Y."/>
            <person name="Kawachi M."/>
            <person name="Noguchi H."/>
            <person name="Minakuchi Y."/>
            <person name="Umen J.G."/>
            <person name="Toyoda A."/>
            <person name="Nozaki H."/>
        </authorList>
    </citation>
    <scope>NUCLEOTIDE SEQUENCE</scope>
    <source>
        <strain evidence="2">NIES-3780</strain>
    </source>
</reference>
<feature type="region of interest" description="Disordered" evidence="1">
    <location>
        <begin position="104"/>
        <end position="140"/>
    </location>
</feature>
<gene>
    <name evidence="2" type="ORF">Vafri_7135</name>
</gene>
<accession>A0A8J4B0H8</accession>
<organism evidence="2 3">
    <name type="scientific">Volvox africanus</name>
    <dbReference type="NCBI Taxonomy" id="51714"/>
    <lineage>
        <taxon>Eukaryota</taxon>
        <taxon>Viridiplantae</taxon>
        <taxon>Chlorophyta</taxon>
        <taxon>core chlorophytes</taxon>
        <taxon>Chlorophyceae</taxon>
        <taxon>CS clade</taxon>
        <taxon>Chlamydomonadales</taxon>
        <taxon>Volvocaceae</taxon>
        <taxon>Volvox</taxon>
    </lineage>
</organism>
<proteinExistence type="predicted"/>
<evidence type="ECO:0000313" key="2">
    <source>
        <dbReference type="EMBL" id="GIL51265.1"/>
    </source>
</evidence>
<sequence>MAFREGRVQLHTAHTQLAGSTVKTPHHNSQAVHAPAAPLPALECPPAVLRIAASAGIRHREGATLLLLTYPNSRSGRISGSAAAAVATGIAAVCGNVDSRLDPSSRLAAPFGGGDDGSDGGSPIDGSGNDCDCVADVSNP</sequence>
<dbReference type="EMBL" id="BNCO01000010">
    <property type="protein sequence ID" value="GIL51265.1"/>
    <property type="molecule type" value="Genomic_DNA"/>
</dbReference>
<feature type="compositionally biased region" description="Low complexity" evidence="1">
    <location>
        <begin position="121"/>
        <end position="130"/>
    </location>
</feature>
<keyword evidence="3" id="KW-1185">Reference proteome</keyword>
<protein>
    <submittedName>
        <fullName evidence="2">Uncharacterized protein</fullName>
    </submittedName>
</protein>
<comment type="caution">
    <text evidence="2">The sequence shown here is derived from an EMBL/GenBank/DDBJ whole genome shotgun (WGS) entry which is preliminary data.</text>
</comment>
<name>A0A8J4B0H8_9CHLO</name>
<dbReference type="AlphaFoldDB" id="A0A8J4B0H8"/>
<evidence type="ECO:0000256" key="1">
    <source>
        <dbReference type="SAM" id="MobiDB-lite"/>
    </source>
</evidence>
<dbReference type="Proteomes" id="UP000747399">
    <property type="component" value="Unassembled WGS sequence"/>
</dbReference>
<evidence type="ECO:0000313" key="3">
    <source>
        <dbReference type="Proteomes" id="UP000747399"/>
    </source>
</evidence>